<evidence type="ECO:0000256" key="2">
    <source>
        <dbReference type="ARBA" id="ARBA00010112"/>
    </source>
</evidence>
<evidence type="ECO:0000256" key="3">
    <source>
        <dbReference type="ARBA" id="ARBA00022525"/>
    </source>
</evidence>
<evidence type="ECO:0000313" key="6">
    <source>
        <dbReference type="EMBL" id="MFH4981586.1"/>
    </source>
</evidence>
<feature type="signal peptide" evidence="5">
    <location>
        <begin position="1"/>
        <end position="17"/>
    </location>
</feature>
<sequence>MLLLAFIITAIFIKAESFRYQSVKVIGQLNCGGKPASNIRVKLWDKDSGPDPDDLLDQSYTDSEGRFELTGVEMEFLMIDPVLKVYHDCNKGVLPGKRKVSFAIPPKYVTQGKVARRTFNVGSLNLETIFPVSIPFQCKVIVQVVPI</sequence>
<feature type="chain" id="PRO_5044880893" description="Transthyretin-like family protein" evidence="5">
    <location>
        <begin position="18"/>
        <end position="147"/>
    </location>
</feature>
<reference evidence="6 7" key="1">
    <citation type="submission" date="2024-08" db="EMBL/GenBank/DDBJ databases">
        <title>Gnathostoma spinigerum genome.</title>
        <authorList>
            <person name="Gonzalez-Bertolin B."/>
            <person name="Monzon S."/>
            <person name="Zaballos A."/>
            <person name="Jimenez P."/>
            <person name="Dekumyoy P."/>
            <person name="Varona S."/>
            <person name="Cuesta I."/>
            <person name="Sumanam S."/>
            <person name="Adisakwattana P."/>
            <person name="Gasser R.B."/>
            <person name="Hernandez-Gonzalez A."/>
            <person name="Young N.D."/>
            <person name="Perteguer M.J."/>
        </authorList>
    </citation>
    <scope>NUCLEOTIDE SEQUENCE [LARGE SCALE GENOMIC DNA]</scope>
    <source>
        <strain evidence="6">AL3</strain>
        <tissue evidence="6">Liver</tissue>
    </source>
</reference>
<dbReference type="AlphaFoldDB" id="A0ABD6EQK8"/>
<proteinExistence type="inferred from homology"/>
<comment type="subcellular location">
    <subcellularLocation>
        <location evidence="1">Secreted</location>
    </subcellularLocation>
</comment>
<protein>
    <recommendedName>
        <fullName evidence="8">Transthyretin-like family protein</fullName>
    </recommendedName>
</protein>
<dbReference type="Gene3D" id="2.60.40.3330">
    <property type="match status" value="1"/>
</dbReference>
<dbReference type="InterPro" id="IPR038479">
    <property type="entry name" value="Transthyretin-like_sf"/>
</dbReference>
<dbReference type="Pfam" id="PF01060">
    <property type="entry name" value="TTR-52"/>
    <property type="match status" value="1"/>
</dbReference>
<dbReference type="Proteomes" id="UP001608902">
    <property type="component" value="Unassembled WGS sequence"/>
</dbReference>
<comment type="similarity">
    <text evidence="2">Belongs to the nematode transthyretin-like family.</text>
</comment>
<dbReference type="InterPro" id="IPR001534">
    <property type="entry name" value="Transthyretin-like"/>
</dbReference>
<keyword evidence="7" id="KW-1185">Reference proteome</keyword>
<dbReference type="PANTHER" id="PTHR21700">
    <property type="entry name" value="TRANSTHYRETIN-LIKE FAMILY PROTEIN-RELATED"/>
    <property type="match status" value="1"/>
</dbReference>
<keyword evidence="4 5" id="KW-0732">Signal</keyword>
<name>A0ABD6EQK8_9BILA</name>
<evidence type="ECO:0008006" key="8">
    <source>
        <dbReference type="Google" id="ProtNLM"/>
    </source>
</evidence>
<gene>
    <name evidence="6" type="ORF">AB6A40_008295</name>
</gene>
<evidence type="ECO:0000256" key="5">
    <source>
        <dbReference type="SAM" id="SignalP"/>
    </source>
</evidence>
<comment type="caution">
    <text evidence="6">The sequence shown here is derived from an EMBL/GenBank/DDBJ whole genome shotgun (WGS) entry which is preliminary data.</text>
</comment>
<organism evidence="6 7">
    <name type="scientific">Gnathostoma spinigerum</name>
    <dbReference type="NCBI Taxonomy" id="75299"/>
    <lineage>
        <taxon>Eukaryota</taxon>
        <taxon>Metazoa</taxon>
        <taxon>Ecdysozoa</taxon>
        <taxon>Nematoda</taxon>
        <taxon>Chromadorea</taxon>
        <taxon>Rhabditida</taxon>
        <taxon>Spirurina</taxon>
        <taxon>Gnathostomatomorpha</taxon>
        <taxon>Gnathostomatoidea</taxon>
        <taxon>Gnathostomatidae</taxon>
        <taxon>Gnathostoma</taxon>
    </lineage>
</organism>
<accession>A0ABD6EQK8</accession>
<dbReference type="GO" id="GO:0005576">
    <property type="term" value="C:extracellular region"/>
    <property type="evidence" value="ECO:0007669"/>
    <property type="project" value="UniProtKB-SubCell"/>
</dbReference>
<dbReference type="EMBL" id="JBGFUD010007488">
    <property type="protein sequence ID" value="MFH4981586.1"/>
    <property type="molecule type" value="Genomic_DNA"/>
</dbReference>
<evidence type="ECO:0000256" key="1">
    <source>
        <dbReference type="ARBA" id="ARBA00004613"/>
    </source>
</evidence>
<evidence type="ECO:0000256" key="4">
    <source>
        <dbReference type="ARBA" id="ARBA00022729"/>
    </source>
</evidence>
<keyword evidence="3" id="KW-0964">Secreted</keyword>
<evidence type="ECO:0000313" key="7">
    <source>
        <dbReference type="Proteomes" id="UP001608902"/>
    </source>
</evidence>